<keyword evidence="6" id="KW-1185">Reference proteome</keyword>
<protein>
    <recommendedName>
        <fullName evidence="3">Carboxylic ester hydrolase</fullName>
        <ecNumber evidence="3">3.1.1.-</ecNumber>
    </recommendedName>
</protein>
<comment type="similarity">
    <text evidence="1 3">Belongs to the type-B carboxylesterase/lipase family.</text>
</comment>
<dbReference type="PANTHER" id="PTHR43142:SF5">
    <property type="entry name" value="CARBOXYLIC ESTER HYDROLASE"/>
    <property type="match status" value="1"/>
</dbReference>
<dbReference type="EC" id="3.1.1.-" evidence="3"/>
<dbReference type="Gene3D" id="3.40.50.1820">
    <property type="entry name" value="alpha/beta hydrolase"/>
    <property type="match status" value="1"/>
</dbReference>
<dbReference type="GO" id="GO:0016787">
    <property type="term" value="F:hydrolase activity"/>
    <property type="evidence" value="ECO:0007669"/>
    <property type="project" value="UniProtKB-KW"/>
</dbReference>
<evidence type="ECO:0000256" key="1">
    <source>
        <dbReference type="ARBA" id="ARBA00005964"/>
    </source>
</evidence>
<sequence length="496" mass="54811">MSVTLNHASLGARLEGLEVGKLWQFRGIQYGTIPARFARACPKKLEGRVDCTRYGPRCPQLNFDVRHLLRIPQDIELPAEPEDEFQCLNLDVTMPPLKPGPRPQLLPVLLWIHGGSQIATFGSSASGLCDMTRIVSDSVDLGYPFIAVGIQYRLNMFAFGNGKGEKNLALKDQRLAIDWVVEHIGGFGGDPANITLAGESAGAVFCHAHVVAQAPIHQAILSSGTLYLSPPLPVQNGTALINNVARELEKLGHKDMETAPPHILLKAQANLGIKSVWIQMEPAFEDWENKTGNTTQLLIGDVEFESIIWRNGIEMLEPDYIAKCFDNLGDDSAAVKRLYGILPDRSTSCKIGALDLITDQRFALPVEKVQRLWLNSGKPAYRYLLDQPNPWQSSNRSHHAVDLVFLFGVFDTSNPAAEAVGKAMRTKWIEFINGRAPWDSSRAFAFGPYGEAQSIDQSVVDMRRRRAHLDLVSKVGWSKFNAAVVPLIMGRVSLLN</sequence>
<dbReference type="EMBL" id="MU004181">
    <property type="protein sequence ID" value="KAF2502684.1"/>
    <property type="molecule type" value="Genomic_DNA"/>
</dbReference>
<dbReference type="InterPro" id="IPR019826">
    <property type="entry name" value="Carboxylesterase_B_AS"/>
</dbReference>
<dbReference type="InterPro" id="IPR002018">
    <property type="entry name" value="CarbesteraseB"/>
</dbReference>
<evidence type="ECO:0000256" key="3">
    <source>
        <dbReference type="RuleBase" id="RU361235"/>
    </source>
</evidence>
<dbReference type="PROSITE" id="PS00122">
    <property type="entry name" value="CARBOXYLESTERASE_B_1"/>
    <property type="match status" value="1"/>
</dbReference>
<accession>A0A6A6RE12</accession>
<feature type="domain" description="Carboxylesterase type B" evidence="4">
    <location>
        <begin position="14"/>
        <end position="449"/>
    </location>
</feature>
<organism evidence="5 6">
    <name type="scientific">Lophium mytilinum</name>
    <dbReference type="NCBI Taxonomy" id="390894"/>
    <lineage>
        <taxon>Eukaryota</taxon>
        <taxon>Fungi</taxon>
        <taxon>Dikarya</taxon>
        <taxon>Ascomycota</taxon>
        <taxon>Pezizomycotina</taxon>
        <taxon>Dothideomycetes</taxon>
        <taxon>Pleosporomycetidae</taxon>
        <taxon>Mytilinidiales</taxon>
        <taxon>Mytilinidiaceae</taxon>
        <taxon>Lophium</taxon>
    </lineage>
</organism>
<reference evidence="5" key="1">
    <citation type="journal article" date="2020" name="Stud. Mycol.">
        <title>101 Dothideomycetes genomes: a test case for predicting lifestyles and emergence of pathogens.</title>
        <authorList>
            <person name="Haridas S."/>
            <person name="Albert R."/>
            <person name="Binder M."/>
            <person name="Bloem J."/>
            <person name="Labutti K."/>
            <person name="Salamov A."/>
            <person name="Andreopoulos B."/>
            <person name="Baker S."/>
            <person name="Barry K."/>
            <person name="Bills G."/>
            <person name="Bluhm B."/>
            <person name="Cannon C."/>
            <person name="Castanera R."/>
            <person name="Culley D."/>
            <person name="Daum C."/>
            <person name="Ezra D."/>
            <person name="Gonzalez J."/>
            <person name="Henrissat B."/>
            <person name="Kuo A."/>
            <person name="Liang C."/>
            <person name="Lipzen A."/>
            <person name="Lutzoni F."/>
            <person name="Magnuson J."/>
            <person name="Mondo S."/>
            <person name="Nolan M."/>
            <person name="Ohm R."/>
            <person name="Pangilinan J."/>
            <person name="Park H.-J."/>
            <person name="Ramirez L."/>
            <person name="Alfaro M."/>
            <person name="Sun H."/>
            <person name="Tritt A."/>
            <person name="Yoshinaga Y."/>
            <person name="Zwiers L.-H."/>
            <person name="Turgeon B."/>
            <person name="Goodwin S."/>
            <person name="Spatafora J."/>
            <person name="Crous P."/>
            <person name="Grigoriev I."/>
        </authorList>
    </citation>
    <scope>NUCLEOTIDE SEQUENCE</scope>
    <source>
        <strain evidence="5">CBS 269.34</strain>
    </source>
</reference>
<evidence type="ECO:0000313" key="5">
    <source>
        <dbReference type="EMBL" id="KAF2502684.1"/>
    </source>
</evidence>
<name>A0A6A6RE12_9PEZI</name>
<dbReference type="Proteomes" id="UP000799750">
    <property type="component" value="Unassembled WGS sequence"/>
</dbReference>
<dbReference type="AlphaFoldDB" id="A0A6A6RE12"/>
<keyword evidence="2 3" id="KW-0378">Hydrolase</keyword>
<gene>
    <name evidence="5" type="ORF">BU16DRAFT_588017</name>
</gene>
<proteinExistence type="inferred from homology"/>
<dbReference type="Pfam" id="PF00135">
    <property type="entry name" value="COesterase"/>
    <property type="match status" value="1"/>
</dbReference>
<dbReference type="SUPFAM" id="SSF53474">
    <property type="entry name" value="alpha/beta-Hydrolases"/>
    <property type="match status" value="1"/>
</dbReference>
<dbReference type="InterPro" id="IPR029058">
    <property type="entry name" value="AB_hydrolase_fold"/>
</dbReference>
<dbReference type="PANTHER" id="PTHR43142">
    <property type="entry name" value="CARBOXYLIC ESTER HYDROLASE"/>
    <property type="match status" value="1"/>
</dbReference>
<dbReference type="OrthoDB" id="3200163at2759"/>
<evidence type="ECO:0000313" key="6">
    <source>
        <dbReference type="Proteomes" id="UP000799750"/>
    </source>
</evidence>
<evidence type="ECO:0000259" key="4">
    <source>
        <dbReference type="Pfam" id="PF00135"/>
    </source>
</evidence>
<evidence type="ECO:0000256" key="2">
    <source>
        <dbReference type="ARBA" id="ARBA00022801"/>
    </source>
</evidence>